<proteinExistence type="predicted"/>
<dbReference type="PANTHER" id="PTHR48475:SF1">
    <property type="entry name" value="RNASE H TYPE-1 DOMAIN-CONTAINING PROTEIN"/>
    <property type="match status" value="1"/>
</dbReference>
<evidence type="ECO:0000313" key="1">
    <source>
        <dbReference type="Proteomes" id="UP000694930"/>
    </source>
</evidence>
<gene>
    <name evidence="2" type="primary">LOC107022102</name>
</gene>
<protein>
    <submittedName>
        <fullName evidence="2">Uncharacterized protein LOC107022102</fullName>
    </submittedName>
</protein>
<dbReference type="Gene3D" id="3.30.420.10">
    <property type="entry name" value="Ribonuclease H-like superfamily/Ribonuclease H"/>
    <property type="match status" value="1"/>
</dbReference>
<dbReference type="PANTHER" id="PTHR48475">
    <property type="entry name" value="RIBONUCLEASE H"/>
    <property type="match status" value="1"/>
</dbReference>
<dbReference type="Proteomes" id="UP000694930">
    <property type="component" value="Chromosome 6"/>
</dbReference>
<name>A0ABM1GZS5_SOLPN</name>
<reference evidence="2" key="2">
    <citation type="submission" date="2025-08" db="UniProtKB">
        <authorList>
            <consortium name="RefSeq"/>
        </authorList>
    </citation>
    <scope>IDENTIFICATION</scope>
</reference>
<dbReference type="RefSeq" id="XP_015078295.1">
    <property type="nucleotide sequence ID" value="XM_015222809.1"/>
</dbReference>
<dbReference type="InterPro" id="IPR012337">
    <property type="entry name" value="RNaseH-like_sf"/>
</dbReference>
<dbReference type="InterPro" id="IPR036397">
    <property type="entry name" value="RNaseH_sf"/>
</dbReference>
<accession>A0ABM1GZS5</accession>
<organism evidence="1 2">
    <name type="scientific">Solanum pennellii</name>
    <name type="common">Tomato</name>
    <name type="synonym">Lycopersicon pennellii</name>
    <dbReference type="NCBI Taxonomy" id="28526"/>
    <lineage>
        <taxon>Eukaryota</taxon>
        <taxon>Viridiplantae</taxon>
        <taxon>Streptophyta</taxon>
        <taxon>Embryophyta</taxon>
        <taxon>Tracheophyta</taxon>
        <taxon>Spermatophyta</taxon>
        <taxon>Magnoliopsida</taxon>
        <taxon>eudicotyledons</taxon>
        <taxon>Gunneridae</taxon>
        <taxon>Pentapetalae</taxon>
        <taxon>asterids</taxon>
        <taxon>lamiids</taxon>
        <taxon>Solanales</taxon>
        <taxon>Solanaceae</taxon>
        <taxon>Solanoideae</taxon>
        <taxon>Solaneae</taxon>
        <taxon>Solanum</taxon>
        <taxon>Solanum subgen. Lycopersicon</taxon>
    </lineage>
</organism>
<keyword evidence="1" id="KW-1185">Reference proteome</keyword>
<dbReference type="SUPFAM" id="SSF53098">
    <property type="entry name" value="Ribonuclease H-like"/>
    <property type="match status" value="1"/>
</dbReference>
<evidence type="ECO:0000313" key="2">
    <source>
        <dbReference type="RefSeq" id="XP_015078295.1"/>
    </source>
</evidence>
<dbReference type="GeneID" id="107022102"/>
<sequence>MNGLTLARKILQVDYFWMTTENDSCKFVQKCRKCQVHGDLIRVPPHELNAMSSPWPFVAWGMEVIGPIEPAAPNGHRFILVAIDYFTKWVEATSYKSVTKKVVDDFVRNNLICRTSTGATPYLLGYGTEAVIPAEVEIPSLRIIQEAKFSNAEWDSKRIDQLTLIDENRMVAVCHGQLYQQRMISAFHKRVRARFFKVGQLVLKRIFPHQAEYKGKFAPNWQGPYMVRKALSGGALDLLEMDCTAWPKPINSDAVKRYYV</sequence>
<reference evidence="1" key="1">
    <citation type="journal article" date="2014" name="Nat. Genet.">
        <title>The genome of the stress-tolerant wild tomato species Solanum pennellii.</title>
        <authorList>
            <person name="Bolger A."/>
            <person name="Scossa F."/>
            <person name="Bolger M.E."/>
            <person name="Lanz C."/>
            <person name="Maumus F."/>
            <person name="Tohge T."/>
            <person name="Quesneville H."/>
            <person name="Alseekh S."/>
            <person name="Sorensen I."/>
            <person name="Lichtenstein G."/>
            <person name="Fich E.A."/>
            <person name="Conte M."/>
            <person name="Keller H."/>
            <person name="Schneeberger K."/>
            <person name="Schwacke R."/>
            <person name="Ofner I."/>
            <person name="Vrebalov J."/>
            <person name="Xu Y."/>
            <person name="Osorio S."/>
            <person name="Aflitos S.A."/>
            <person name="Schijlen E."/>
            <person name="Jimenez-Gomez J.M."/>
            <person name="Ryngajllo M."/>
            <person name="Kimura S."/>
            <person name="Kumar R."/>
            <person name="Koenig D."/>
            <person name="Headland L.R."/>
            <person name="Maloof J.N."/>
            <person name="Sinha N."/>
            <person name="van Ham R.C."/>
            <person name="Lankhorst R.K."/>
            <person name="Mao L."/>
            <person name="Vogel A."/>
            <person name="Arsova B."/>
            <person name="Panstruga R."/>
            <person name="Fei Z."/>
            <person name="Rose J.K."/>
            <person name="Zamir D."/>
            <person name="Carrari F."/>
            <person name="Giovannoni J.J."/>
            <person name="Weigel D."/>
            <person name="Usadel B."/>
            <person name="Fernie A.R."/>
        </authorList>
    </citation>
    <scope>NUCLEOTIDE SEQUENCE [LARGE SCALE GENOMIC DNA]</scope>
    <source>
        <strain evidence="1">cv. LA0716</strain>
    </source>
</reference>